<dbReference type="GO" id="GO:0030145">
    <property type="term" value="F:manganese ion binding"/>
    <property type="evidence" value="ECO:0007669"/>
    <property type="project" value="InterPro"/>
</dbReference>
<comment type="similarity">
    <text evidence="3">Belongs to the germin family.</text>
</comment>
<dbReference type="InterPro" id="IPR014710">
    <property type="entry name" value="RmlC-like_jellyroll"/>
</dbReference>
<feature type="transmembrane region" description="Helical" evidence="9">
    <location>
        <begin position="424"/>
        <end position="441"/>
    </location>
</feature>
<dbReference type="GO" id="GO:0005886">
    <property type="term" value="C:plasma membrane"/>
    <property type="evidence" value="ECO:0007669"/>
    <property type="project" value="TreeGrafter"/>
</dbReference>
<dbReference type="Gene3D" id="1.20.1250.20">
    <property type="entry name" value="MFS general substrate transporter like domains"/>
    <property type="match status" value="1"/>
</dbReference>
<feature type="transmembrane region" description="Helical" evidence="9">
    <location>
        <begin position="487"/>
        <end position="509"/>
    </location>
</feature>
<dbReference type="InterPro" id="IPR036259">
    <property type="entry name" value="MFS_trans_sf"/>
</dbReference>
<evidence type="ECO:0000256" key="8">
    <source>
        <dbReference type="ARBA" id="ARBA00023211"/>
    </source>
</evidence>
<dbReference type="SUPFAM" id="SSF51182">
    <property type="entry name" value="RmlC-like cupins"/>
    <property type="match status" value="1"/>
</dbReference>
<dbReference type="FunFam" id="2.60.120.10:FF:000150">
    <property type="entry name" value="Spherulin, putative"/>
    <property type="match status" value="1"/>
</dbReference>
<keyword evidence="4" id="KW-0964">Secreted</keyword>
<keyword evidence="6 9" id="KW-1133">Transmembrane helix</keyword>
<dbReference type="Gene3D" id="2.60.120.10">
    <property type="entry name" value="Jelly Rolls"/>
    <property type="match status" value="1"/>
</dbReference>
<evidence type="ECO:0000256" key="4">
    <source>
        <dbReference type="ARBA" id="ARBA00022525"/>
    </source>
</evidence>
<accession>A0A8H6AHJ5</accession>
<evidence type="ECO:0000256" key="7">
    <source>
        <dbReference type="ARBA" id="ARBA00023136"/>
    </source>
</evidence>
<evidence type="ECO:0000313" key="12">
    <source>
        <dbReference type="EMBL" id="KAF5866938.1"/>
    </source>
</evidence>
<evidence type="ECO:0000313" key="13">
    <source>
        <dbReference type="Proteomes" id="UP000541154"/>
    </source>
</evidence>
<feature type="transmembrane region" description="Helical" evidence="9">
    <location>
        <begin position="387"/>
        <end position="403"/>
    </location>
</feature>
<comment type="subcellular location">
    <subcellularLocation>
        <location evidence="1">Membrane</location>
        <topology evidence="1">Multi-pass membrane protein</topology>
    </subcellularLocation>
    <subcellularLocation>
        <location evidence="2">Secreted</location>
    </subcellularLocation>
</comment>
<keyword evidence="10" id="KW-0732">Signal</keyword>
<dbReference type="SMART" id="SM00835">
    <property type="entry name" value="Cupin_1"/>
    <property type="match status" value="1"/>
</dbReference>
<evidence type="ECO:0000256" key="10">
    <source>
        <dbReference type="SAM" id="SignalP"/>
    </source>
</evidence>
<dbReference type="Proteomes" id="UP000541154">
    <property type="component" value="Unassembled WGS sequence"/>
</dbReference>
<evidence type="ECO:0000256" key="1">
    <source>
        <dbReference type="ARBA" id="ARBA00004141"/>
    </source>
</evidence>
<feature type="transmembrane region" description="Helical" evidence="9">
    <location>
        <begin position="626"/>
        <end position="644"/>
    </location>
</feature>
<keyword evidence="13" id="KW-1185">Reference proteome</keyword>
<dbReference type="PANTHER" id="PTHR23501">
    <property type="entry name" value="MAJOR FACILITATOR SUPERFAMILY"/>
    <property type="match status" value="1"/>
</dbReference>
<evidence type="ECO:0000256" key="9">
    <source>
        <dbReference type="SAM" id="Phobius"/>
    </source>
</evidence>
<dbReference type="Pfam" id="PF00190">
    <property type="entry name" value="Cupin_1"/>
    <property type="match status" value="1"/>
</dbReference>
<dbReference type="EMBL" id="SPNV01000004">
    <property type="protein sequence ID" value="KAF5866938.1"/>
    <property type="molecule type" value="Genomic_DNA"/>
</dbReference>
<evidence type="ECO:0000259" key="11">
    <source>
        <dbReference type="SMART" id="SM00835"/>
    </source>
</evidence>
<dbReference type="InterPro" id="IPR006045">
    <property type="entry name" value="Cupin_1"/>
</dbReference>
<feature type="transmembrane region" description="Helical" evidence="9">
    <location>
        <begin position="315"/>
        <end position="335"/>
    </location>
</feature>
<dbReference type="AlphaFoldDB" id="A0A8H6AHJ5"/>
<keyword evidence="7 9" id="KW-0472">Membrane</keyword>
<feature type="transmembrane region" description="Helical" evidence="9">
    <location>
        <begin position="356"/>
        <end position="375"/>
    </location>
</feature>
<feature type="transmembrane region" description="Helical" evidence="9">
    <location>
        <begin position="553"/>
        <end position="575"/>
    </location>
</feature>
<dbReference type="SUPFAM" id="SSF103473">
    <property type="entry name" value="MFS general substrate transporter"/>
    <property type="match status" value="1"/>
</dbReference>
<name>A0A8H6AHJ5_PETAA</name>
<feature type="signal peptide" evidence="10">
    <location>
        <begin position="1"/>
        <end position="23"/>
    </location>
</feature>
<evidence type="ECO:0000256" key="2">
    <source>
        <dbReference type="ARBA" id="ARBA00004613"/>
    </source>
</evidence>
<feature type="transmembrane region" description="Helical" evidence="9">
    <location>
        <begin position="461"/>
        <end position="480"/>
    </location>
</feature>
<feature type="domain" description="Cupin type-1" evidence="11">
    <location>
        <begin position="52"/>
        <end position="208"/>
    </location>
</feature>
<dbReference type="CDD" id="cd02241">
    <property type="entry name" value="cupin_OxOx"/>
    <property type="match status" value="1"/>
</dbReference>
<organism evidence="12 13">
    <name type="scientific">Petromyces alliaceus</name>
    <name type="common">Aspergillus alliaceus</name>
    <dbReference type="NCBI Taxonomy" id="209559"/>
    <lineage>
        <taxon>Eukaryota</taxon>
        <taxon>Fungi</taxon>
        <taxon>Dikarya</taxon>
        <taxon>Ascomycota</taxon>
        <taxon>Pezizomycotina</taxon>
        <taxon>Eurotiomycetes</taxon>
        <taxon>Eurotiomycetidae</taxon>
        <taxon>Eurotiales</taxon>
        <taxon>Aspergillaceae</taxon>
        <taxon>Aspergillus</taxon>
        <taxon>Aspergillus subgen. Circumdati</taxon>
    </lineage>
</organism>
<dbReference type="GO" id="GO:0022857">
    <property type="term" value="F:transmembrane transporter activity"/>
    <property type="evidence" value="ECO:0007669"/>
    <property type="project" value="TreeGrafter"/>
</dbReference>
<protein>
    <recommendedName>
        <fullName evidence="11">Cupin type-1 domain-containing protein</fullName>
    </recommendedName>
</protein>
<comment type="caution">
    <text evidence="12">The sequence shown here is derived from an EMBL/GenBank/DDBJ whole genome shotgun (WGS) entry which is preliminary data.</text>
</comment>
<keyword evidence="5 9" id="KW-0812">Transmembrane</keyword>
<evidence type="ECO:0000256" key="5">
    <source>
        <dbReference type="ARBA" id="ARBA00022692"/>
    </source>
</evidence>
<keyword evidence="8" id="KW-0464">Manganese</keyword>
<feature type="chain" id="PRO_5034416547" description="Cupin type-1 domain-containing protein" evidence="10">
    <location>
        <begin position="24"/>
        <end position="654"/>
    </location>
</feature>
<dbReference type="GO" id="GO:0005576">
    <property type="term" value="C:extracellular region"/>
    <property type="evidence" value="ECO:0007669"/>
    <property type="project" value="UniProtKB-SubCell"/>
</dbReference>
<dbReference type="PANTHER" id="PTHR23501:SF198">
    <property type="entry name" value="AZOLE RESISTANCE PROTEIN 1-RELATED"/>
    <property type="match status" value="1"/>
</dbReference>
<evidence type="ECO:0000256" key="3">
    <source>
        <dbReference type="ARBA" id="ARBA00007456"/>
    </source>
</evidence>
<feature type="transmembrane region" description="Helical" evidence="9">
    <location>
        <begin position="515"/>
        <end position="533"/>
    </location>
</feature>
<reference evidence="12 13" key="1">
    <citation type="submission" date="2019-04" db="EMBL/GenBank/DDBJ databases">
        <title>Aspergillus burnettii sp. nov., novel species from soil in southeast Queensland.</title>
        <authorList>
            <person name="Gilchrist C.L.M."/>
            <person name="Pitt J.I."/>
            <person name="Lange L."/>
            <person name="Lacey H.J."/>
            <person name="Vuong D."/>
            <person name="Midgley D.J."/>
            <person name="Greenfield P."/>
            <person name="Bradbury M."/>
            <person name="Lacey E."/>
            <person name="Busk P.K."/>
            <person name="Pilgaard B."/>
            <person name="Chooi Y.H."/>
            <person name="Piggott A.M."/>
        </authorList>
    </citation>
    <scope>NUCLEOTIDE SEQUENCE [LARGE SCALE GENOMIC DNA]</scope>
    <source>
        <strain evidence="12 13">FRR 5400</strain>
    </source>
</reference>
<sequence length="654" mass="70526">MLPKSALCLVVAVMLALVLPASAAPQPITMRATSELSLTAQLRLADTAIERYQLLPQDEDFVFNFTASELPIATSQNFPALVGTSASFSISQLPGCSMSFLHLHPRATELFAITSGRVLSEMVPEAGVLDSEGKQRVIRAELSPGMLTIYPAGSFHTQVNPDCEPAHFAAAFTSDEFAVGLVAQQTFSLSDDVIAATFGQSIGGEDIETVRDAIPKTMAIQVEECLNKCASTVLSDRQQQQQQNPPPGTATSGRISESLNVESNEEGELNYPTGTKFWFTIIALCMILILGGLDANIVATAVPSITNHFHTVADVGWINLPIGVVSLATMLLLFSDPRTRQEDDLTLTQKIIELDLVSNCLFIPSLTALFVALSWAGTKYPWSDGKVIGLFVVFAVLLAVFILNQHRRGDSAALPFRILKSRSVIAGFIFTTCTNSMTNVLEWYLPTYYQVVRSRSPSESGYLMIPILVGMMLGLFLQGIGTTTFGYYAPFMIFASICMPIAAGLMTTYNLHTSLVQIILYSGFAGFSGGIGFQGSQAAVQTTLSAADVNLGIGVILFGQSMGPAVFIAIAQVIFTNRLSSALQDIVPGLTPGYIAEHGLGDLKNGVPIQEWDRVLCGIERSLTHTWYLAVALACTTIVGSLMIEWRSVKQKQS</sequence>
<evidence type="ECO:0000256" key="6">
    <source>
        <dbReference type="ARBA" id="ARBA00022989"/>
    </source>
</evidence>
<proteinExistence type="inferred from homology"/>
<gene>
    <name evidence="12" type="ORF">ETB97_008744</name>
</gene>
<dbReference type="InterPro" id="IPR011051">
    <property type="entry name" value="RmlC_Cupin_sf"/>
</dbReference>
<dbReference type="InterPro" id="IPR001929">
    <property type="entry name" value="Germin"/>
</dbReference>